<accession>A0A2M8DM02</accession>
<gene>
    <name evidence="1" type="ORF">CO078_00500</name>
</gene>
<evidence type="ECO:0000313" key="1">
    <source>
        <dbReference type="EMBL" id="PJB98898.1"/>
    </source>
</evidence>
<organism evidence="1 2">
    <name type="scientific">Candidatus Nealsonbacteria bacterium CG_4_9_14_0_8_um_filter_36_17</name>
    <dbReference type="NCBI Taxonomy" id="1974693"/>
    <lineage>
        <taxon>Bacteria</taxon>
        <taxon>Candidatus Nealsoniibacteriota</taxon>
    </lineage>
</organism>
<feature type="non-terminal residue" evidence="1">
    <location>
        <position position="1"/>
    </location>
</feature>
<dbReference type="Proteomes" id="UP000230097">
    <property type="component" value="Unassembled WGS sequence"/>
</dbReference>
<comment type="caution">
    <text evidence="1">The sequence shown here is derived from an EMBL/GenBank/DDBJ whole genome shotgun (WGS) entry which is preliminary data.</text>
</comment>
<evidence type="ECO:0000313" key="2">
    <source>
        <dbReference type="Proteomes" id="UP000230097"/>
    </source>
</evidence>
<reference evidence="2" key="1">
    <citation type="submission" date="2017-09" db="EMBL/GenBank/DDBJ databases">
        <title>Depth-based differentiation of microbial function through sediment-hosted aquifers and enrichment of novel symbionts in the deep terrestrial subsurface.</title>
        <authorList>
            <person name="Probst A.J."/>
            <person name="Ladd B."/>
            <person name="Jarett J.K."/>
            <person name="Geller-Mcgrath D.E."/>
            <person name="Sieber C.M.K."/>
            <person name="Emerson J.B."/>
            <person name="Anantharaman K."/>
            <person name="Thomas B.C."/>
            <person name="Malmstrom R."/>
            <person name="Stieglmeier M."/>
            <person name="Klingl A."/>
            <person name="Woyke T."/>
            <person name="Ryan C.M."/>
            <person name="Banfield J.F."/>
        </authorList>
    </citation>
    <scope>NUCLEOTIDE SEQUENCE [LARGE SCALE GENOMIC DNA]</scope>
</reference>
<protein>
    <recommendedName>
        <fullName evidence="3">Next to BRCA1 central domain-containing protein</fullName>
    </recommendedName>
</protein>
<evidence type="ECO:0008006" key="3">
    <source>
        <dbReference type="Google" id="ProtNLM"/>
    </source>
</evidence>
<dbReference type="EMBL" id="PFTC01000014">
    <property type="protein sequence ID" value="PJB98898.1"/>
    <property type="molecule type" value="Genomic_DNA"/>
</dbReference>
<proteinExistence type="predicted"/>
<name>A0A2M8DM02_9BACT</name>
<sequence>NSIFSFETDGYWWPGRMVEKWVEVKNVGTLPFDFYISCSGQDIPSYDATGDGANVGLRVSWPEWEDIDGDDHGVWHIEPGSSQRVLIRVHLPYQADNTCQGDIWTLTFTFHAVQCSELD</sequence>
<dbReference type="AlphaFoldDB" id="A0A2M8DM02"/>